<dbReference type="InterPro" id="IPR006340">
    <property type="entry name" value="DUF436"/>
</dbReference>
<reference evidence="2 3" key="1">
    <citation type="submission" date="2020-08" db="EMBL/GenBank/DDBJ databases">
        <title>The isolate Caproiciproducens sp. 7D4C2 produces n-caproate at mildly acidic conditions from hexoses: genome and rBOX comparison with related strains and chain-elongating bacteria.</title>
        <authorList>
            <person name="Esquivel-Elizondo S."/>
            <person name="Bagci C."/>
            <person name="Temovska M."/>
            <person name="Jeon B.S."/>
            <person name="Bessarab I."/>
            <person name="Williams R.B.H."/>
            <person name="Huson D.H."/>
            <person name="Angenent L.T."/>
        </authorList>
    </citation>
    <scope>NUCLEOTIDE SEQUENCE [LARGE SCALE GENOMIC DNA]</scope>
    <source>
        <strain evidence="2 3">7D4C2</strain>
    </source>
</reference>
<dbReference type="NCBIfam" id="TIGR01440">
    <property type="entry name" value="TIGR01440 family protein"/>
    <property type="match status" value="1"/>
</dbReference>
<dbReference type="Pfam" id="PF04260">
    <property type="entry name" value="DUF436"/>
    <property type="match status" value="1"/>
</dbReference>
<evidence type="ECO:0000313" key="3">
    <source>
        <dbReference type="Proteomes" id="UP000515909"/>
    </source>
</evidence>
<evidence type="ECO:0000313" key="2">
    <source>
        <dbReference type="EMBL" id="QNK39677.1"/>
    </source>
</evidence>
<dbReference type="KEGG" id="cfem:HCR03_13185"/>
<dbReference type="SUPFAM" id="SSF110710">
    <property type="entry name" value="TTHA0583/YokD-like"/>
    <property type="match status" value="1"/>
</dbReference>
<organism evidence="2 3">
    <name type="scientific">Caproicibacter fermentans</name>
    <dbReference type="NCBI Taxonomy" id="2576756"/>
    <lineage>
        <taxon>Bacteria</taxon>
        <taxon>Bacillati</taxon>
        <taxon>Bacillota</taxon>
        <taxon>Clostridia</taxon>
        <taxon>Eubacteriales</taxon>
        <taxon>Acutalibacteraceae</taxon>
        <taxon>Caproicibacter</taxon>
    </lineage>
</organism>
<dbReference type="EMBL" id="CP060286">
    <property type="protein sequence ID" value="QNK39677.1"/>
    <property type="molecule type" value="Genomic_DNA"/>
</dbReference>
<dbReference type="RefSeq" id="WP_187034621.1">
    <property type="nucleotide sequence ID" value="NZ_CP060286.1"/>
</dbReference>
<accession>A0A7G8T7T6</accession>
<sequence>MLNEIEKQARAAVTEFLDQVTVKPGRILVIGCSSSEICGKRIGSGSSEETANAVFGAIYPVLKEKGIFLAAQCCEHLNRAIILEEAAAEQYGLPIVNAVPQPKAGGSFATAAYRAFEHPVAVERVQAHAGMDIGDTLIGMHLRPVAVPVRLSVKKIGEANLVCARTRPKYIGGERAHYDPELG</sequence>
<dbReference type="Proteomes" id="UP000515909">
    <property type="component" value="Chromosome"/>
</dbReference>
<name>A0A7G8T7T6_9FIRM</name>
<dbReference type="InterPro" id="IPR028345">
    <property type="entry name" value="Antibiotic_NAT-like"/>
</dbReference>
<comment type="similarity">
    <text evidence="1">Belongs to the UPF0340 family.</text>
</comment>
<proteinExistence type="inferred from homology"/>
<protein>
    <recommendedName>
        <fullName evidence="1">UPF0340 protein HCR03_13185</fullName>
    </recommendedName>
</protein>
<evidence type="ECO:0000256" key="1">
    <source>
        <dbReference type="HAMAP-Rule" id="MF_00800"/>
    </source>
</evidence>
<dbReference type="PIRSF" id="PIRSF007510">
    <property type="entry name" value="UCP007510"/>
    <property type="match status" value="1"/>
</dbReference>
<dbReference type="Gene3D" id="3.40.50.10360">
    <property type="entry name" value="Hypothetical protein TT1679"/>
    <property type="match status" value="1"/>
</dbReference>
<gene>
    <name evidence="2" type="ORF">HCR03_13185</name>
</gene>
<dbReference type="AlphaFoldDB" id="A0A7G8T7T6"/>
<dbReference type="HAMAP" id="MF_00800">
    <property type="entry name" value="UPF0340"/>
    <property type="match status" value="1"/>
</dbReference>